<keyword evidence="3 4" id="KW-0238">DNA-binding</keyword>
<dbReference type="InterPro" id="IPR036388">
    <property type="entry name" value="WH-like_DNA-bd_sf"/>
</dbReference>
<keyword evidence="2" id="KW-0067">ATP-binding</keyword>
<dbReference type="PANTHER" id="PTHR16305:SF28">
    <property type="entry name" value="GUANYLATE CYCLASE DOMAIN-CONTAINING PROTEIN"/>
    <property type="match status" value="1"/>
</dbReference>
<evidence type="ECO:0000256" key="1">
    <source>
        <dbReference type="ARBA" id="ARBA00022741"/>
    </source>
</evidence>
<dbReference type="GO" id="GO:0000160">
    <property type="term" value="P:phosphorelay signal transduction system"/>
    <property type="evidence" value="ECO:0007669"/>
    <property type="project" value="InterPro"/>
</dbReference>
<dbReference type="EMBL" id="JACHEK010000012">
    <property type="protein sequence ID" value="MBB6147125.1"/>
    <property type="molecule type" value="Genomic_DNA"/>
</dbReference>
<protein>
    <submittedName>
        <fullName evidence="6">Putative ATPase</fullName>
    </submittedName>
</protein>
<feature type="DNA-binding region" description="OmpR/PhoB-type" evidence="4">
    <location>
        <begin position="1"/>
        <end position="76"/>
    </location>
</feature>
<organism evidence="6 7">
    <name type="scientific">Silvibacterium bohemicum</name>
    <dbReference type="NCBI Taxonomy" id="1577686"/>
    <lineage>
        <taxon>Bacteria</taxon>
        <taxon>Pseudomonadati</taxon>
        <taxon>Acidobacteriota</taxon>
        <taxon>Terriglobia</taxon>
        <taxon>Terriglobales</taxon>
        <taxon>Acidobacteriaceae</taxon>
        <taxon>Silvibacterium</taxon>
    </lineage>
</organism>
<dbReference type="GO" id="GO:0006355">
    <property type="term" value="P:regulation of DNA-templated transcription"/>
    <property type="evidence" value="ECO:0007669"/>
    <property type="project" value="InterPro"/>
</dbReference>
<dbReference type="SMART" id="SM00862">
    <property type="entry name" value="Trans_reg_C"/>
    <property type="match status" value="1"/>
</dbReference>
<keyword evidence="1" id="KW-0547">Nucleotide-binding</keyword>
<evidence type="ECO:0000256" key="2">
    <source>
        <dbReference type="ARBA" id="ARBA00022840"/>
    </source>
</evidence>
<evidence type="ECO:0000259" key="5">
    <source>
        <dbReference type="PROSITE" id="PS51755"/>
    </source>
</evidence>
<dbReference type="GO" id="GO:0005524">
    <property type="term" value="F:ATP binding"/>
    <property type="evidence" value="ECO:0007669"/>
    <property type="project" value="UniProtKB-KW"/>
</dbReference>
<dbReference type="SUPFAM" id="SSF46894">
    <property type="entry name" value="C-terminal effector domain of the bipartite response regulators"/>
    <property type="match status" value="1"/>
</dbReference>
<dbReference type="GO" id="GO:0004016">
    <property type="term" value="F:adenylate cyclase activity"/>
    <property type="evidence" value="ECO:0007669"/>
    <property type="project" value="TreeGrafter"/>
</dbReference>
<dbReference type="PANTHER" id="PTHR16305">
    <property type="entry name" value="TESTICULAR SOLUBLE ADENYLYL CYCLASE"/>
    <property type="match status" value="1"/>
</dbReference>
<dbReference type="Gene3D" id="3.40.50.300">
    <property type="entry name" value="P-loop containing nucleotide triphosphate hydrolases"/>
    <property type="match status" value="1"/>
</dbReference>
<evidence type="ECO:0000256" key="4">
    <source>
        <dbReference type="PROSITE-ProRule" id="PRU01091"/>
    </source>
</evidence>
<dbReference type="PROSITE" id="PS51755">
    <property type="entry name" value="OMPR_PHOB"/>
    <property type="match status" value="1"/>
</dbReference>
<dbReference type="SUPFAM" id="SSF52540">
    <property type="entry name" value="P-loop containing nucleoside triphosphate hydrolases"/>
    <property type="match status" value="1"/>
</dbReference>
<evidence type="ECO:0000313" key="7">
    <source>
        <dbReference type="Proteomes" id="UP000538666"/>
    </source>
</evidence>
<sequence>MISLTPRPFAVLRYLVENSQRLVTHDELLEALWPETYVQPQVLRTYILELRKLLGDDPSYPRYIQTVPKRGYRFLCAVTDVSSASNAGLSATLVGREFEQGFLVDHLNRVKKAERSTLFITGEPGIGKTALIDAFCAQHCEEEGLRVARGQSIEGFGGKEAFYPVREALNDLCSCDDGKARSLLNSLAPGWTGRNGGSSVGELCEAFESLAANHPLLLIFEDIHWADTSTLDLISALARRRSRAKLMVLASYRPSDIDTEHPLRLLEQDLLTNRRSEELRLGPLDKQAISAYLRRELHSEKLPSGLSSLVHQHCAGNPLFMTAVLEHLRTQNIFRLDDGQLSLRVPLSEIELGVPEGLAGIIEFQLEKLTDEDRRLLEAGSIAGTIFPAWAAAAALEITIDQVEEAYAKLVRRVRLLTIAGHDELPDGTQSAFYVFSHALYREALYARMPAARRAHWHRRVAERLRAMFAGQESSVAYEIAAHAEAGGVAR</sequence>
<reference evidence="6 7" key="1">
    <citation type="submission" date="2020-08" db="EMBL/GenBank/DDBJ databases">
        <title>Genomic Encyclopedia of Type Strains, Phase IV (KMG-IV): sequencing the most valuable type-strain genomes for metagenomic binning, comparative biology and taxonomic classification.</title>
        <authorList>
            <person name="Goeker M."/>
        </authorList>
    </citation>
    <scope>NUCLEOTIDE SEQUENCE [LARGE SCALE GENOMIC DNA]</scope>
    <source>
        <strain evidence="6 7">DSM 103733</strain>
    </source>
</reference>
<evidence type="ECO:0000313" key="6">
    <source>
        <dbReference type="EMBL" id="MBB6147125.1"/>
    </source>
</evidence>
<dbReference type="Pfam" id="PF13191">
    <property type="entry name" value="AAA_16"/>
    <property type="match status" value="1"/>
</dbReference>
<proteinExistence type="predicted"/>
<feature type="domain" description="OmpR/PhoB-type" evidence="5">
    <location>
        <begin position="1"/>
        <end position="76"/>
    </location>
</feature>
<comment type="caution">
    <text evidence="6">The sequence shown here is derived from an EMBL/GenBank/DDBJ whole genome shotgun (WGS) entry which is preliminary data.</text>
</comment>
<dbReference type="Proteomes" id="UP000538666">
    <property type="component" value="Unassembled WGS sequence"/>
</dbReference>
<name>A0A841K298_9BACT</name>
<dbReference type="InterPro" id="IPR027417">
    <property type="entry name" value="P-loop_NTPase"/>
</dbReference>
<evidence type="ECO:0000256" key="3">
    <source>
        <dbReference type="ARBA" id="ARBA00023125"/>
    </source>
</evidence>
<dbReference type="InterPro" id="IPR001867">
    <property type="entry name" value="OmpR/PhoB-type_DNA-bd"/>
</dbReference>
<dbReference type="InterPro" id="IPR016032">
    <property type="entry name" value="Sig_transdc_resp-reg_C-effctor"/>
</dbReference>
<dbReference type="GO" id="GO:0003677">
    <property type="term" value="F:DNA binding"/>
    <property type="evidence" value="ECO:0007669"/>
    <property type="project" value="UniProtKB-UniRule"/>
</dbReference>
<keyword evidence="7" id="KW-1185">Reference proteome</keyword>
<dbReference type="AlphaFoldDB" id="A0A841K298"/>
<dbReference type="InterPro" id="IPR041664">
    <property type="entry name" value="AAA_16"/>
</dbReference>
<dbReference type="GO" id="GO:0005737">
    <property type="term" value="C:cytoplasm"/>
    <property type="evidence" value="ECO:0007669"/>
    <property type="project" value="TreeGrafter"/>
</dbReference>
<dbReference type="Gene3D" id="1.10.10.10">
    <property type="entry name" value="Winged helix-like DNA-binding domain superfamily/Winged helix DNA-binding domain"/>
    <property type="match status" value="1"/>
</dbReference>
<dbReference type="CDD" id="cd00383">
    <property type="entry name" value="trans_reg_C"/>
    <property type="match status" value="1"/>
</dbReference>
<gene>
    <name evidence="6" type="ORF">HNQ77_005110</name>
</gene>
<accession>A0A841K298</accession>
<dbReference type="Pfam" id="PF00486">
    <property type="entry name" value="Trans_reg_C"/>
    <property type="match status" value="1"/>
</dbReference>
<dbReference type="RefSeq" id="WP_184085266.1">
    <property type="nucleotide sequence ID" value="NZ_JACHEK010000012.1"/>
</dbReference>